<accession>A0A916T212</accession>
<dbReference type="EMBL" id="BMGC01000008">
    <property type="protein sequence ID" value="GGB28436.1"/>
    <property type="molecule type" value="Genomic_DNA"/>
</dbReference>
<comment type="caution">
    <text evidence="1">The sequence shown here is derived from an EMBL/GenBank/DDBJ whole genome shotgun (WGS) entry which is preliminary data.</text>
</comment>
<evidence type="ECO:0000313" key="2">
    <source>
        <dbReference type="Proteomes" id="UP000621454"/>
    </source>
</evidence>
<proteinExistence type="predicted"/>
<organism evidence="1 2">
    <name type="scientific">Gordonia jinhuaensis</name>
    <dbReference type="NCBI Taxonomy" id="1517702"/>
    <lineage>
        <taxon>Bacteria</taxon>
        <taxon>Bacillati</taxon>
        <taxon>Actinomycetota</taxon>
        <taxon>Actinomycetes</taxon>
        <taxon>Mycobacteriales</taxon>
        <taxon>Gordoniaceae</taxon>
        <taxon>Gordonia</taxon>
    </lineage>
</organism>
<sequence>MNGTPVASRAEVRWIQGPTRFVDLRVDPTGAEPLDGFAGTLRQTGDVFTWHRTIELSESELPDEGFMSLIDGVLHERGVHADYSERWERQPTENDGSGCWAMELTSDADCAIVVCASGRLGWAHRIDGVVTIVACEPQAQSDSATDMPSRDRVGSWTITHASDQSLVGSHLTLGVSPDGLVTSTVQSAQGTNPRHESTQQWTLAFTEGTIHA</sequence>
<dbReference type="Proteomes" id="UP000621454">
    <property type="component" value="Unassembled WGS sequence"/>
</dbReference>
<evidence type="ECO:0000313" key="1">
    <source>
        <dbReference type="EMBL" id="GGB28436.1"/>
    </source>
</evidence>
<reference evidence="1" key="2">
    <citation type="submission" date="2020-09" db="EMBL/GenBank/DDBJ databases">
        <authorList>
            <person name="Sun Q."/>
            <person name="Zhou Y."/>
        </authorList>
    </citation>
    <scope>NUCLEOTIDE SEQUENCE</scope>
    <source>
        <strain evidence="1">CGMCC 1.12827</strain>
    </source>
</reference>
<gene>
    <name evidence="1" type="ORF">GCM10011489_15800</name>
</gene>
<reference evidence="1" key="1">
    <citation type="journal article" date="2014" name="Int. J. Syst. Evol. Microbiol.">
        <title>Complete genome sequence of Corynebacterium casei LMG S-19264T (=DSM 44701T), isolated from a smear-ripened cheese.</title>
        <authorList>
            <consortium name="US DOE Joint Genome Institute (JGI-PGF)"/>
            <person name="Walter F."/>
            <person name="Albersmeier A."/>
            <person name="Kalinowski J."/>
            <person name="Ruckert C."/>
        </authorList>
    </citation>
    <scope>NUCLEOTIDE SEQUENCE</scope>
    <source>
        <strain evidence="1">CGMCC 1.12827</strain>
    </source>
</reference>
<protein>
    <submittedName>
        <fullName evidence="1">Uncharacterized protein</fullName>
    </submittedName>
</protein>
<name>A0A916T212_9ACTN</name>
<keyword evidence="2" id="KW-1185">Reference proteome</keyword>
<dbReference type="AlphaFoldDB" id="A0A916T212"/>